<dbReference type="PANTHER" id="PTHR43735:SF5">
    <property type="entry name" value="FAD_NAD(P)-BINDING DOMAIN-CONTAINING PROTEIN"/>
    <property type="match status" value="1"/>
</dbReference>
<dbReference type="PANTHER" id="PTHR43735">
    <property type="entry name" value="APOPTOSIS-INDUCING FACTOR 1"/>
    <property type="match status" value="1"/>
</dbReference>
<comment type="caution">
    <text evidence="2">The sequence shown here is derived from an EMBL/GenBank/DDBJ whole genome shotgun (WGS) entry which is preliminary data.</text>
</comment>
<dbReference type="Pfam" id="PF07992">
    <property type="entry name" value="Pyr_redox_2"/>
    <property type="match status" value="1"/>
</dbReference>
<name>A0AAE0IFU2_9PEZI</name>
<evidence type="ECO:0000313" key="2">
    <source>
        <dbReference type="EMBL" id="KAK3324194.1"/>
    </source>
</evidence>
<dbReference type="GO" id="GO:0050660">
    <property type="term" value="F:flavin adenine dinucleotide binding"/>
    <property type="evidence" value="ECO:0007669"/>
    <property type="project" value="TreeGrafter"/>
</dbReference>
<evidence type="ECO:0000313" key="3">
    <source>
        <dbReference type="Proteomes" id="UP001286456"/>
    </source>
</evidence>
<dbReference type="AlphaFoldDB" id="A0AAE0IFU2"/>
<feature type="domain" description="FAD/NAD(P)-binding" evidence="1">
    <location>
        <begin position="45"/>
        <end position="349"/>
    </location>
</feature>
<accession>A0AAE0IFU2</accession>
<evidence type="ECO:0000259" key="1">
    <source>
        <dbReference type="Pfam" id="PF07992"/>
    </source>
</evidence>
<reference evidence="2" key="2">
    <citation type="submission" date="2023-06" db="EMBL/GenBank/DDBJ databases">
        <authorList>
            <consortium name="Lawrence Berkeley National Laboratory"/>
            <person name="Haridas S."/>
            <person name="Hensen N."/>
            <person name="Bonometti L."/>
            <person name="Westerberg I."/>
            <person name="Brannstrom I.O."/>
            <person name="Guillou S."/>
            <person name="Cros-Aarteil S."/>
            <person name="Calhoun S."/>
            <person name="Kuo A."/>
            <person name="Mondo S."/>
            <person name="Pangilinan J."/>
            <person name="Riley R."/>
            <person name="Labutti K."/>
            <person name="Andreopoulos B."/>
            <person name="Lipzen A."/>
            <person name="Chen C."/>
            <person name="Yanf M."/>
            <person name="Daum C."/>
            <person name="Ng V."/>
            <person name="Clum A."/>
            <person name="Steindorff A."/>
            <person name="Ohm R."/>
            <person name="Martin F."/>
            <person name="Silar P."/>
            <person name="Natvig D."/>
            <person name="Lalanne C."/>
            <person name="Gautier V."/>
            <person name="Ament-Velasquez S.L."/>
            <person name="Kruys A."/>
            <person name="Hutchinson M.I."/>
            <person name="Powell A.J."/>
            <person name="Barry K."/>
            <person name="Miller A.N."/>
            <person name="Grigoriev I.V."/>
            <person name="Debuchy R."/>
            <person name="Gladieux P."/>
            <person name="Thoren M.H."/>
            <person name="Johannesson H."/>
        </authorList>
    </citation>
    <scope>NUCLEOTIDE SEQUENCE</scope>
    <source>
        <strain evidence="2">SMH4131-1</strain>
    </source>
</reference>
<dbReference type="EMBL" id="JAUEPO010000004">
    <property type="protein sequence ID" value="KAK3324194.1"/>
    <property type="molecule type" value="Genomic_DNA"/>
</dbReference>
<reference evidence="2" key="1">
    <citation type="journal article" date="2023" name="Mol. Phylogenet. Evol.">
        <title>Genome-scale phylogeny and comparative genomics of the fungal order Sordariales.</title>
        <authorList>
            <person name="Hensen N."/>
            <person name="Bonometti L."/>
            <person name="Westerberg I."/>
            <person name="Brannstrom I.O."/>
            <person name="Guillou S."/>
            <person name="Cros-Aarteil S."/>
            <person name="Calhoun S."/>
            <person name="Haridas S."/>
            <person name="Kuo A."/>
            <person name="Mondo S."/>
            <person name="Pangilinan J."/>
            <person name="Riley R."/>
            <person name="LaButti K."/>
            <person name="Andreopoulos B."/>
            <person name="Lipzen A."/>
            <person name="Chen C."/>
            <person name="Yan M."/>
            <person name="Daum C."/>
            <person name="Ng V."/>
            <person name="Clum A."/>
            <person name="Steindorff A."/>
            <person name="Ohm R.A."/>
            <person name="Martin F."/>
            <person name="Silar P."/>
            <person name="Natvig D.O."/>
            <person name="Lalanne C."/>
            <person name="Gautier V."/>
            <person name="Ament-Velasquez S.L."/>
            <person name="Kruys A."/>
            <person name="Hutchinson M.I."/>
            <person name="Powell A.J."/>
            <person name="Barry K."/>
            <person name="Miller A.N."/>
            <person name="Grigoriev I.V."/>
            <person name="Debuchy R."/>
            <person name="Gladieux P."/>
            <person name="Hiltunen Thoren M."/>
            <person name="Johannesson H."/>
        </authorList>
    </citation>
    <scope>NUCLEOTIDE SEQUENCE</scope>
    <source>
        <strain evidence="2">SMH4131-1</strain>
    </source>
</reference>
<dbReference type="Proteomes" id="UP001286456">
    <property type="component" value="Unassembled WGS sequence"/>
</dbReference>
<keyword evidence="3" id="KW-1185">Reference proteome</keyword>
<sequence>MVSEKLRLTGKALAFFVPYGGRLLMRRATAVQHRWTYQATPNAKNVVVLGGSYAGVALAKRLVETLPTGYKVVLVERHSHFHYLFNFPRFAVLPGYEHTAFIPYDGLAKHAPKGIFSHVKGTAVSLTDSEVVLSSGEKINYDFLALATGSMQSLPAKVVSTERDEGCRELRAVQDSIKSKDSKNIAVVGAGAVGVELATDIKTFYPDKNVTLIHSRDQVLNSLKGKRLHDYIVPVLKELDIRLLLNERPQLPPGGGVMAGVPGQPLVLNLKSGEEPFDLVIACTGQKPNSKILATLVPGAISQETSRILVKPTLQICTADEHDGPSSRRIFAFGDVAEHGGPRMARAGYFQAEIVLDNILSMIHGEPASSTYVPRWDFEGAIKLTLGGAHFVIYSRDSDASDILIVNKDGKLDLDIADAWKQLGVDIKSAHAPPPTHSPPTDAVAVN</sequence>
<protein>
    <recommendedName>
        <fullName evidence="1">FAD/NAD(P)-binding domain-containing protein</fullName>
    </recommendedName>
</protein>
<gene>
    <name evidence="2" type="ORF">B0T19DRAFT_428016</name>
</gene>
<dbReference type="GO" id="GO:0004174">
    <property type="term" value="F:electron-transferring-flavoprotein dehydrogenase activity"/>
    <property type="evidence" value="ECO:0007669"/>
    <property type="project" value="TreeGrafter"/>
</dbReference>
<dbReference type="InterPro" id="IPR023753">
    <property type="entry name" value="FAD/NAD-binding_dom"/>
</dbReference>
<dbReference type="SUPFAM" id="SSF51905">
    <property type="entry name" value="FAD/NAD(P)-binding domain"/>
    <property type="match status" value="1"/>
</dbReference>
<dbReference type="InterPro" id="IPR036188">
    <property type="entry name" value="FAD/NAD-bd_sf"/>
</dbReference>
<organism evidence="2 3">
    <name type="scientific">Cercophora scortea</name>
    <dbReference type="NCBI Taxonomy" id="314031"/>
    <lineage>
        <taxon>Eukaryota</taxon>
        <taxon>Fungi</taxon>
        <taxon>Dikarya</taxon>
        <taxon>Ascomycota</taxon>
        <taxon>Pezizomycotina</taxon>
        <taxon>Sordariomycetes</taxon>
        <taxon>Sordariomycetidae</taxon>
        <taxon>Sordariales</taxon>
        <taxon>Lasiosphaeriaceae</taxon>
        <taxon>Cercophora</taxon>
    </lineage>
</organism>
<dbReference type="GO" id="GO:0005737">
    <property type="term" value="C:cytoplasm"/>
    <property type="evidence" value="ECO:0007669"/>
    <property type="project" value="TreeGrafter"/>
</dbReference>
<proteinExistence type="predicted"/>
<dbReference type="PRINTS" id="PR00368">
    <property type="entry name" value="FADPNR"/>
</dbReference>
<dbReference type="Gene3D" id="3.50.50.100">
    <property type="match status" value="1"/>
</dbReference>
<dbReference type="PRINTS" id="PR00411">
    <property type="entry name" value="PNDRDTASEI"/>
</dbReference>